<sequence length="192" mass="20787">MSRLGWTEPVVIAPAEDEAITLEAAKEQLTVDFDDDDGSISRLIAAARDHVEQVAGLVVVRKTVTLHCHGFEDFARLPVGPVKEVKAVRYIDPAGGETTLDAAAYETRLDGLRASIVAAPRRGWPAIMPGSRIAVDLVVGFDEAPAAVCQAMLLLIGTWYRNREQVITGTITAELPDSSGFWSLLSNYRLNA</sequence>
<reference evidence="1 2" key="2">
    <citation type="submission" date="2019-06" db="EMBL/GenBank/DDBJ databases">
        <title>Martelella lutilitoris sp. nov., isolated from a tidal mudflat.</title>
        <authorList>
            <person name="Kim Y.-J."/>
        </authorList>
    </citation>
    <scope>NUCLEOTIDE SEQUENCE [LARGE SCALE GENOMIC DNA]</scope>
    <source>
        <strain evidence="1 2">GH2-6</strain>
    </source>
</reference>
<comment type="caution">
    <text evidence="1">The sequence shown here is derived from an EMBL/GenBank/DDBJ whole genome shotgun (WGS) entry which is preliminary data.</text>
</comment>
<dbReference type="Proteomes" id="UP000307874">
    <property type="component" value="Unassembled WGS sequence"/>
</dbReference>
<accession>A0A5C4JMX0</accession>
<name>A0A5C4JMX0_9HYPH</name>
<dbReference type="Pfam" id="PF05135">
    <property type="entry name" value="Phage_connect_1"/>
    <property type="match status" value="1"/>
</dbReference>
<dbReference type="CDD" id="cd08054">
    <property type="entry name" value="gp6"/>
    <property type="match status" value="1"/>
</dbReference>
<gene>
    <name evidence="1" type="ORF">FF124_14745</name>
</gene>
<protein>
    <recommendedName>
        <fullName evidence="3">Phage gp6-like head-tail connector protein</fullName>
    </recommendedName>
</protein>
<organism evidence="1 2">
    <name type="scientific">Martelella lutilitoris</name>
    <dbReference type="NCBI Taxonomy" id="2583532"/>
    <lineage>
        <taxon>Bacteria</taxon>
        <taxon>Pseudomonadati</taxon>
        <taxon>Pseudomonadota</taxon>
        <taxon>Alphaproteobacteria</taxon>
        <taxon>Hyphomicrobiales</taxon>
        <taxon>Aurantimonadaceae</taxon>
        <taxon>Martelella</taxon>
    </lineage>
</organism>
<dbReference type="NCBIfam" id="TIGR02215">
    <property type="entry name" value="phage_chp_gp8"/>
    <property type="match status" value="1"/>
</dbReference>
<dbReference type="InterPro" id="IPR021146">
    <property type="entry name" value="Phage_gp6-like_head-tail"/>
</dbReference>
<proteinExistence type="predicted"/>
<reference evidence="1 2" key="1">
    <citation type="submission" date="2019-05" db="EMBL/GenBank/DDBJ databases">
        <authorList>
            <person name="Lee S.D."/>
        </authorList>
    </citation>
    <scope>NUCLEOTIDE SEQUENCE [LARGE SCALE GENOMIC DNA]</scope>
    <source>
        <strain evidence="1 2">GH2-6</strain>
    </source>
</reference>
<dbReference type="RefSeq" id="WP_138749254.1">
    <property type="nucleotide sequence ID" value="NZ_VCLB01000008.1"/>
</dbReference>
<evidence type="ECO:0000313" key="2">
    <source>
        <dbReference type="Proteomes" id="UP000307874"/>
    </source>
</evidence>
<evidence type="ECO:0000313" key="1">
    <source>
        <dbReference type="EMBL" id="TNB46813.1"/>
    </source>
</evidence>
<dbReference type="OrthoDB" id="8452228at2"/>
<keyword evidence="2" id="KW-1185">Reference proteome</keyword>
<dbReference type="InterPro" id="IPR011738">
    <property type="entry name" value="Phage_CHP"/>
</dbReference>
<dbReference type="Gene3D" id="1.10.3230.30">
    <property type="entry name" value="Phage gp6-like head-tail connector protein"/>
    <property type="match status" value="1"/>
</dbReference>
<evidence type="ECO:0008006" key="3">
    <source>
        <dbReference type="Google" id="ProtNLM"/>
    </source>
</evidence>
<dbReference type="EMBL" id="VCLB01000008">
    <property type="protein sequence ID" value="TNB46813.1"/>
    <property type="molecule type" value="Genomic_DNA"/>
</dbReference>
<dbReference type="AlphaFoldDB" id="A0A5C4JMX0"/>